<feature type="domain" description="RDD" evidence="6">
    <location>
        <begin position="3"/>
        <end position="132"/>
    </location>
</feature>
<evidence type="ECO:0000259" key="6">
    <source>
        <dbReference type="Pfam" id="PF06271"/>
    </source>
</evidence>
<reference evidence="7 8" key="1">
    <citation type="submission" date="2020-07" db="EMBL/GenBank/DDBJ databases">
        <title>non toxigenic Corynebacterium sp. nov from a clinical source.</title>
        <authorList>
            <person name="Bernier A.-M."/>
            <person name="Bernard K."/>
        </authorList>
    </citation>
    <scope>NUCLEOTIDE SEQUENCE [LARGE SCALE GENOMIC DNA]</scope>
    <source>
        <strain evidence="8">NML 93-0612</strain>
    </source>
</reference>
<evidence type="ECO:0000313" key="7">
    <source>
        <dbReference type="EMBL" id="QMV85813.1"/>
    </source>
</evidence>
<evidence type="ECO:0000256" key="2">
    <source>
        <dbReference type="ARBA" id="ARBA00022692"/>
    </source>
</evidence>
<keyword evidence="3 5" id="KW-1133">Transmembrane helix</keyword>
<dbReference type="Pfam" id="PF06271">
    <property type="entry name" value="RDD"/>
    <property type="match status" value="1"/>
</dbReference>
<evidence type="ECO:0000313" key="8">
    <source>
        <dbReference type="Proteomes" id="UP000515570"/>
    </source>
</evidence>
<dbReference type="InterPro" id="IPR010432">
    <property type="entry name" value="RDD"/>
</dbReference>
<dbReference type="Proteomes" id="UP000515570">
    <property type="component" value="Chromosome"/>
</dbReference>
<accession>A0A7G5FGS2</accession>
<evidence type="ECO:0000256" key="4">
    <source>
        <dbReference type="ARBA" id="ARBA00023136"/>
    </source>
</evidence>
<protein>
    <submittedName>
        <fullName evidence="7">RDD family protein</fullName>
    </submittedName>
</protein>
<sequence length="140" mass="15745">MTATRTSRFFALIVDSILCAVVWNLILHVVPLPERAFTTPTPVGGAVLGLYKIICELSAGRSLGQRFFSIAPDYSSRAWWRPLLRNSWCLIPFAGWLMWPATWAGSFNSFQLIIGLSLIFSRSKKHLGDLVSGCHMVMKW</sequence>
<comment type="subcellular location">
    <subcellularLocation>
        <location evidence="1">Membrane</location>
        <topology evidence="1">Multi-pass membrane protein</topology>
    </subcellularLocation>
</comment>
<evidence type="ECO:0000256" key="3">
    <source>
        <dbReference type="ARBA" id="ARBA00022989"/>
    </source>
</evidence>
<proteinExistence type="predicted"/>
<feature type="transmembrane region" description="Helical" evidence="5">
    <location>
        <begin position="96"/>
        <end position="120"/>
    </location>
</feature>
<gene>
    <name evidence="7" type="ORF">HW450_03505</name>
</gene>
<evidence type="ECO:0000256" key="1">
    <source>
        <dbReference type="ARBA" id="ARBA00004141"/>
    </source>
</evidence>
<name>A0A7G5FGS2_9CORY</name>
<dbReference type="RefSeq" id="WP_182386630.1">
    <property type="nucleotide sequence ID" value="NZ_CP059833.1"/>
</dbReference>
<feature type="transmembrane region" description="Helical" evidence="5">
    <location>
        <begin position="9"/>
        <end position="30"/>
    </location>
</feature>
<keyword evidence="2 5" id="KW-0812">Transmembrane</keyword>
<evidence type="ECO:0000256" key="5">
    <source>
        <dbReference type="SAM" id="Phobius"/>
    </source>
</evidence>
<dbReference type="AlphaFoldDB" id="A0A7G5FGS2"/>
<dbReference type="EMBL" id="CP059833">
    <property type="protein sequence ID" value="QMV85813.1"/>
    <property type="molecule type" value="Genomic_DNA"/>
</dbReference>
<dbReference type="GO" id="GO:0016020">
    <property type="term" value="C:membrane"/>
    <property type="evidence" value="ECO:0007669"/>
    <property type="project" value="UniProtKB-SubCell"/>
</dbReference>
<keyword evidence="8" id="KW-1185">Reference proteome</keyword>
<keyword evidence="4 5" id="KW-0472">Membrane</keyword>
<organism evidence="7 8">
    <name type="scientific">Corynebacterium hindlerae</name>
    <dbReference type="NCBI Taxonomy" id="699041"/>
    <lineage>
        <taxon>Bacteria</taxon>
        <taxon>Bacillati</taxon>
        <taxon>Actinomycetota</taxon>
        <taxon>Actinomycetes</taxon>
        <taxon>Mycobacteriales</taxon>
        <taxon>Corynebacteriaceae</taxon>
        <taxon>Corynebacterium</taxon>
    </lineage>
</organism>